<proteinExistence type="predicted"/>
<evidence type="ECO:0008006" key="4">
    <source>
        <dbReference type="Google" id="ProtNLM"/>
    </source>
</evidence>
<reference evidence="3" key="1">
    <citation type="journal article" date="2015" name="BMC Genomics">
        <title>Draft genome of a commonly misdiagnosed multidrug resistant pathogen Candida auris.</title>
        <authorList>
            <person name="Chatterjee S."/>
            <person name="Alampalli S.V."/>
            <person name="Nageshan R.K."/>
            <person name="Chettiar S.T."/>
            <person name="Joshi S."/>
            <person name="Tatu U.S."/>
        </authorList>
    </citation>
    <scope>NUCLEOTIDE SEQUENCE [LARGE SCALE GENOMIC DNA]</scope>
    <source>
        <strain evidence="3">6684</strain>
    </source>
</reference>
<name>A0A0L0NSK7_CANAR</name>
<accession>A0A0L0NSK7</accession>
<comment type="caution">
    <text evidence="2">The sequence shown here is derived from an EMBL/GenBank/DDBJ whole genome shotgun (WGS) entry which is preliminary data.</text>
</comment>
<sequence length="600" mass="69625">MNIQNLPDIVNNTDDDASIHLYSTIGPARPMQQKSYDDRINAILQSPISKKQKQPKLDRLNEAFEKFYSDRDKFFDDEDETEVEDEEHEIQERLKLNRLLLPYSETNFTRLPLHSMLKIASFLMGFAFAFFLIWKSKILRSVDFFSQTASTNVTPANNRENTAFMNLTPTDHLFDLLQPLISRLEKLEGQLSTDNEKFQTFVNMIASLQNEDNIASRDQNELQTFQDLLFNKSSNKHKMSEVFKLFEEQLTGSVIRQLPYHVPVIINDQKIQYSSEFANFIRNLTTQYDQNKNEDYLSNTRNCLEAVSSWNCLKNQMDEQISSQFAQTYDLLLYEVRSLFKEFEERHALPSEIPLSVNRSEGLIQSNFADYRLGARILGYLTTTSPSWKTTRPFYRKLLFGLYDYFNSHGIKNPNTLQLNANNVLSDNDLSWQCEAVTCTIGVRLSYPVFLTHLLLRFPPDKKAQTNTTLSVFVKPKRKQYIKQLLEVSENEDMLIEHNDHSNNPYLTKFVKVHVSQLNLSKPLHFISLPRNFVNLNIPVKDIYLEFNSTDDEIEVCFVKVCGQNSKNGVSKEPEVEAPRLDFSGQSTLRHILLGNDQIT</sequence>
<feature type="transmembrane region" description="Helical" evidence="1">
    <location>
        <begin position="116"/>
        <end position="134"/>
    </location>
</feature>
<gene>
    <name evidence="2" type="ORF">QG37_06360</name>
</gene>
<dbReference type="AlphaFoldDB" id="A0A0L0NSK7"/>
<organism evidence="2 3">
    <name type="scientific">Candidozyma auris</name>
    <name type="common">Yeast</name>
    <name type="synonym">Candida auris</name>
    <dbReference type="NCBI Taxonomy" id="498019"/>
    <lineage>
        <taxon>Eukaryota</taxon>
        <taxon>Fungi</taxon>
        <taxon>Dikarya</taxon>
        <taxon>Ascomycota</taxon>
        <taxon>Saccharomycotina</taxon>
        <taxon>Pichiomycetes</taxon>
        <taxon>Metschnikowiaceae</taxon>
        <taxon>Candidozyma</taxon>
    </lineage>
</organism>
<evidence type="ECO:0000256" key="1">
    <source>
        <dbReference type="SAM" id="Phobius"/>
    </source>
</evidence>
<keyword evidence="1" id="KW-1133">Transmembrane helix</keyword>
<evidence type="ECO:0000313" key="2">
    <source>
        <dbReference type="EMBL" id="KND97152.1"/>
    </source>
</evidence>
<dbReference type="VEuPathDB" id="FungiDB:QG37_06360"/>
<dbReference type="VEuPathDB" id="FungiDB:CJI96_0001230"/>
<dbReference type="EMBL" id="LGST01000043">
    <property type="protein sequence ID" value="KND97152.1"/>
    <property type="molecule type" value="Genomic_DNA"/>
</dbReference>
<dbReference type="VEuPathDB" id="FungiDB:B9J08_001412"/>
<keyword evidence="1" id="KW-0472">Membrane</keyword>
<protein>
    <recommendedName>
        <fullName evidence="4">SUN domain-containing protein</fullName>
    </recommendedName>
</protein>
<dbReference type="VEuPathDB" id="FungiDB:CJJ09_003666"/>
<dbReference type="VEuPathDB" id="FungiDB:CJJ07_001763"/>
<dbReference type="VEuPathDB" id="FungiDB:CJI97_001192"/>
<dbReference type="Proteomes" id="UP000037122">
    <property type="component" value="Unassembled WGS sequence"/>
</dbReference>
<keyword evidence="1" id="KW-0812">Transmembrane</keyword>
<evidence type="ECO:0000313" key="3">
    <source>
        <dbReference type="Proteomes" id="UP000037122"/>
    </source>
</evidence>